<comment type="subcellular location">
    <subcellularLocation>
        <location evidence="1 9">Membrane</location>
        <topology evidence="1 9">Multi-pass membrane protein</topology>
    </subcellularLocation>
</comment>
<dbReference type="PRINTS" id="PR00762">
    <property type="entry name" value="CLCHANNEL"/>
</dbReference>
<sequence>MSDQDMHCANDELISVAQNDNSSHIAGSSQADQAIDGMHSSFGAVDGMYSNSGAVDMFDYSSGSNSKSKLLQQPVTGMDAGASSWPNLGSGSVLSVPNEAASRNRTRMEYTPVERFTNDFKNGRFHRQSKSSLSTSIGQPLKPTPEFKTQTSVGAGLRVVYGNFTTIDWIHDSTKERSRISNLHKLAGIWGIIVRFWDAGQTWVLILTIGAITGWLAGFIDISEQWLSDIRNGYCSAGFYLNKRFCCWLTPDTRAISSVPNINTYLMLFAVHFQGPGKCIEWVQWSIPSGEYWPWGVEYLCYIITAIIFAVTSAILVKQYAPYAAGSGIPEVKTILGGFVIRNFLGVWTLVVKCLGLVLSVASGLSVGKEGPLVHVACCVGNILSSFVKKYRHNEAKRRGLLSAACAAGVSVAFGAPIGGVLFSLEEVSYYFPYKTMWRSFFMAMIAAISLQLVNPFRTGKLVLFQVTYNRDWHFFELPFFILLGILGGFYGAFFIRLNIMYNSFRKTGWLKEWAIPEVAVVALFTSLLSFPFTFLRENSAELVSNLFRECSEVETDSYGLCNASQIGTIIPLLLLAALLKILLTVITFGMRIPAGIFLPSMAIGAYVGRALGIAVQSWQRIMPDLWIFTSCKRASAGAECVTPGTYAMVGAAASLAGVTRMSVSLTVIMFELTGALSYVLPIMITALVAKWVSDIYGKHGIYECLITLNGYPFLNPNEEYTHTTSAANLMTRLEDIETISATGHTMGSLEELLASTKVKGFPVVKPQGSLTIGYIGRAELQFAIEKAKAESDVVGNSLGIFTDMLALDDSLPAIDFRQWVDYTPVKIHPKFPIDMLVELFKKMGLRYVLVTRNGQLLGIITKKDILRDS</sequence>
<keyword evidence="4 9" id="KW-1133">Transmembrane helix</keyword>
<dbReference type="STRING" id="403673.A0A177WKY3"/>
<dbReference type="PANTHER" id="PTHR45711:SF6">
    <property type="entry name" value="CHLORIDE CHANNEL PROTEIN"/>
    <property type="match status" value="1"/>
</dbReference>
<dbReference type="VEuPathDB" id="FungiDB:BDEG_23820"/>
<reference evidence="11 12" key="1">
    <citation type="submission" date="2006-10" db="EMBL/GenBank/DDBJ databases">
        <title>The Genome Sequence of Batrachochytrium dendrobatidis JEL423.</title>
        <authorList>
            <consortium name="The Broad Institute Genome Sequencing Platform"/>
            <person name="Birren B."/>
            <person name="Lander E."/>
            <person name="Galagan J."/>
            <person name="Cuomo C."/>
            <person name="Devon K."/>
            <person name="Jaffe D."/>
            <person name="Butler J."/>
            <person name="Alvarez P."/>
            <person name="Gnerre S."/>
            <person name="Grabherr M."/>
            <person name="Kleber M."/>
            <person name="Mauceli E."/>
            <person name="Brockman W."/>
            <person name="Young S."/>
            <person name="LaButti K."/>
            <person name="Sykes S."/>
            <person name="DeCaprio D."/>
            <person name="Crawford M."/>
            <person name="Koehrsen M."/>
            <person name="Engels R."/>
            <person name="Montgomery P."/>
            <person name="Pearson M."/>
            <person name="Howarth C."/>
            <person name="Larson L."/>
            <person name="White J."/>
            <person name="O'Leary S."/>
            <person name="Kodira C."/>
            <person name="Zeng Q."/>
            <person name="Yandava C."/>
            <person name="Alvarado L."/>
            <person name="Longcore J."/>
            <person name="James T."/>
        </authorList>
    </citation>
    <scope>NUCLEOTIDE SEQUENCE [LARGE SCALE GENOMIC DNA]</scope>
    <source>
        <strain evidence="11 12">JEL423</strain>
    </source>
</reference>
<dbReference type="Pfam" id="PF00654">
    <property type="entry name" value="Voltage_CLC"/>
    <property type="match status" value="1"/>
</dbReference>
<dbReference type="Pfam" id="PF00571">
    <property type="entry name" value="CBS"/>
    <property type="match status" value="1"/>
</dbReference>
<dbReference type="FunFam" id="1.10.3080.10:FF:000011">
    <property type="entry name" value="Chloride channel protein"/>
    <property type="match status" value="1"/>
</dbReference>
<dbReference type="SUPFAM" id="SSF81340">
    <property type="entry name" value="Clc chloride channel"/>
    <property type="match status" value="1"/>
</dbReference>
<evidence type="ECO:0000256" key="8">
    <source>
        <dbReference type="PROSITE-ProRule" id="PRU00703"/>
    </source>
</evidence>
<name>A0A177WKY3_BATDL</name>
<dbReference type="Proteomes" id="UP000077115">
    <property type="component" value="Unassembled WGS sequence"/>
</dbReference>
<feature type="transmembrane region" description="Helical" evidence="9">
    <location>
        <begin position="371"/>
        <end position="388"/>
    </location>
</feature>
<dbReference type="InterPro" id="IPR046342">
    <property type="entry name" value="CBS_dom_sf"/>
</dbReference>
<accession>A0A177WKY3</accession>
<dbReference type="OrthoDB" id="44789at2759"/>
<evidence type="ECO:0000256" key="6">
    <source>
        <dbReference type="ARBA" id="ARBA00023136"/>
    </source>
</evidence>
<dbReference type="InterPro" id="IPR000644">
    <property type="entry name" value="CBS_dom"/>
</dbReference>
<feature type="transmembrane region" description="Helical" evidence="9">
    <location>
        <begin position="344"/>
        <end position="365"/>
    </location>
</feature>
<dbReference type="SUPFAM" id="SSF54631">
    <property type="entry name" value="CBS-domain pair"/>
    <property type="match status" value="1"/>
</dbReference>
<feature type="transmembrane region" description="Helical" evidence="9">
    <location>
        <begin position="475"/>
        <end position="494"/>
    </location>
</feature>
<dbReference type="GO" id="GO:0005794">
    <property type="term" value="C:Golgi apparatus"/>
    <property type="evidence" value="ECO:0007669"/>
    <property type="project" value="TreeGrafter"/>
</dbReference>
<dbReference type="AlphaFoldDB" id="A0A177WKY3"/>
<evidence type="ECO:0000256" key="3">
    <source>
        <dbReference type="ARBA" id="ARBA00022692"/>
    </source>
</evidence>
<dbReference type="CDD" id="cd03684">
    <property type="entry name" value="ClC_3_like"/>
    <property type="match status" value="1"/>
</dbReference>
<dbReference type="Gene3D" id="1.10.3080.10">
    <property type="entry name" value="Clc chloride channel"/>
    <property type="match status" value="1"/>
</dbReference>
<evidence type="ECO:0000256" key="1">
    <source>
        <dbReference type="ARBA" id="ARBA00004141"/>
    </source>
</evidence>
<keyword evidence="6 9" id="KW-0472">Membrane</keyword>
<keyword evidence="2 9" id="KW-0813">Transport</keyword>
<dbReference type="EMBL" id="DS022303">
    <property type="protein sequence ID" value="OAJ40041.1"/>
    <property type="molecule type" value="Genomic_DNA"/>
</dbReference>
<dbReference type="GO" id="GO:0005769">
    <property type="term" value="C:early endosome"/>
    <property type="evidence" value="ECO:0007669"/>
    <property type="project" value="TreeGrafter"/>
</dbReference>
<evidence type="ECO:0000259" key="10">
    <source>
        <dbReference type="PROSITE" id="PS51371"/>
    </source>
</evidence>
<keyword evidence="3 9" id="KW-0812">Transmembrane</keyword>
<keyword evidence="7 9" id="KW-0868">Chloride</keyword>
<feature type="domain" description="CBS" evidence="10">
    <location>
        <begin position="821"/>
        <end position="870"/>
    </location>
</feature>
<proteinExistence type="inferred from homology"/>
<comment type="similarity">
    <text evidence="9">Belongs to the chloride channel (TC 2.A.49) family.</text>
</comment>
<evidence type="ECO:0000256" key="7">
    <source>
        <dbReference type="ARBA" id="ARBA00023214"/>
    </source>
</evidence>
<organism evidence="11 12">
    <name type="scientific">Batrachochytrium dendrobatidis (strain JEL423)</name>
    <dbReference type="NCBI Taxonomy" id="403673"/>
    <lineage>
        <taxon>Eukaryota</taxon>
        <taxon>Fungi</taxon>
        <taxon>Fungi incertae sedis</taxon>
        <taxon>Chytridiomycota</taxon>
        <taxon>Chytridiomycota incertae sedis</taxon>
        <taxon>Chytridiomycetes</taxon>
        <taxon>Rhizophydiales</taxon>
        <taxon>Rhizophydiales incertae sedis</taxon>
        <taxon>Batrachochytrium</taxon>
    </lineage>
</organism>
<dbReference type="GO" id="GO:0005886">
    <property type="term" value="C:plasma membrane"/>
    <property type="evidence" value="ECO:0007669"/>
    <property type="project" value="TreeGrafter"/>
</dbReference>
<feature type="transmembrane region" description="Helical" evidence="9">
    <location>
        <begin position="202"/>
        <end position="220"/>
    </location>
</feature>
<dbReference type="GO" id="GO:0005247">
    <property type="term" value="F:voltage-gated chloride channel activity"/>
    <property type="evidence" value="ECO:0007669"/>
    <property type="project" value="TreeGrafter"/>
</dbReference>
<evidence type="ECO:0000256" key="5">
    <source>
        <dbReference type="ARBA" id="ARBA00023065"/>
    </source>
</evidence>
<evidence type="ECO:0000256" key="9">
    <source>
        <dbReference type="RuleBase" id="RU361221"/>
    </source>
</evidence>
<evidence type="ECO:0000313" key="12">
    <source>
        <dbReference type="Proteomes" id="UP000077115"/>
    </source>
</evidence>
<feature type="transmembrane region" description="Helical" evidence="9">
    <location>
        <begin position="514"/>
        <end position="536"/>
    </location>
</feature>
<keyword evidence="8" id="KW-0129">CBS domain</keyword>
<feature type="transmembrane region" description="Helical" evidence="9">
    <location>
        <begin position="292"/>
        <end position="317"/>
    </location>
</feature>
<feature type="transmembrane region" description="Helical" evidence="9">
    <location>
        <begin position="400"/>
        <end position="425"/>
    </location>
</feature>
<dbReference type="eggNOG" id="KOG0475">
    <property type="taxonomic scope" value="Eukaryota"/>
</dbReference>
<evidence type="ECO:0000313" key="11">
    <source>
        <dbReference type="EMBL" id="OAJ40041.1"/>
    </source>
</evidence>
<feature type="domain" description="CBS" evidence="10">
    <location>
        <begin position="731"/>
        <end position="791"/>
    </location>
</feature>
<feature type="transmembrane region" description="Helical" evidence="9">
    <location>
        <begin position="437"/>
        <end position="454"/>
    </location>
</feature>
<feature type="transmembrane region" description="Helical" evidence="9">
    <location>
        <begin position="637"/>
        <end position="657"/>
    </location>
</feature>
<feature type="transmembrane region" description="Helical" evidence="9">
    <location>
        <begin position="669"/>
        <end position="690"/>
    </location>
</feature>
<feature type="transmembrane region" description="Helical" evidence="9">
    <location>
        <begin position="597"/>
        <end position="616"/>
    </location>
</feature>
<dbReference type="InterPro" id="IPR014743">
    <property type="entry name" value="Cl-channel_core"/>
</dbReference>
<evidence type="ECO:0000256" key="4">
    <source>
        <dbReference type="ARBA" id="ARBA00022989"/>
    </source>
</evidence>
<dbReference type="PROSITE" id="PS51371">
    <property type="entry name" value="CBS"/>
    <property type="match status" value="2"/>
</dbReference>
<feature type="transmembrane region" description="Helical" evidence="9">
    <location>
        <begin position="570"/>
        <end position="591"/>
    </location>
</feature>
<dbReference type="PANTHER" id="PTHR45711">
    <property type="entry name" value="CHLORIDE CHANNEL PROTEIN"/>
    <property type="match status" value="1"/>
</dbReference>
<protein>
    <recommendedName>
        <fullName evidence="9">Chloride channel protein</fullName>
    </recommendedName>
</protein>
<evidence type="ECO:0000256" key="2">
    <source>
        <dbReference type="ARBA" id="ARBA00022448"/>
    </source>
</evidence>
<dbReference type="Gene3D" id="3.10.580.20">
    <property type="match status" value="1"/>
</dbReference>
<dbReference type="InterPro" id="IPR001807">
    <property type="entry name" value="ClC"/>
</dbReference>
<dbReference type="CDD" id="cd04591">
    <property type="entry name" value="CBS_pair_voltage-gated_CLC_euk_bac"/>
    <property type="match status" value="1"/>
</dbReference>
<reference evidence="11 12" key="2">
    <citation type="submission" date="2016-05" db="EMBL/GenBank/DDBJ databases">
        <title>Lineage-specific infection strategies underlie the spectrum of fungal disease in amphibians.</title>
        <authorList>
            <person name="Cuomo C.A."/>
            <person name="Farrer R.A."/>
            <person name="James T."/>
            <person name="Longcore J."/>
            <person name="Birren B."/>
        </authorList>
    </citation>
    <scope>NUCLEOTIDE SEQUENCE [LARGE SCALE GENOMIC DNA]</scope>
    <source>
        <strain evidence="11 12">JEL423</strain>
    </source>
</reference>
<gene>
    <name evidence="11" type="ORF">BDEG_23820</name>
</gene>
<keyword evidence="5 9" id="KW-0406">Ion transport</keyword>